<dbReference type="InterPro" id="IPR006144">
    <property type="entry name" value="Secretion_HlyD_CS"/>
</dbReference>
<dbReference type="InterPro" id="IPR058982">
    <property type="entry name" value="Beta-barrel_AprE"/>
</dbReference>
<dbReference type="PROSITE" id="PS00543">
    <property type="entry name" value="HLYD_FAMILY"/>
    <property type="match status" value="1"/>
</dbReference>
<evidence type="ECO:0000256" key="1">
    <source>
        <dbReference type="ARBA" id="ARBA00004377"/>
    </source>
</evidence>
<organism evidence="11">
    <name type="scientific">Vibrio parahaemolyticus</name>
    <dbReference type="NCBI Taxonomy" id="670"/>
    <lineage>
        <taxon>Bacteria</taxon>
        <taxon>Pseudomonadati</taxon>
        <taxon>Pseudomonadota</taxon>
        <taxon>Gammaproteobacteria</taxon>
        <taxon>Vibrionales</taxon>
        <taxon>Vibrionaceae</taxon>
        <taxon>Vibrio</taxon>
    </lineage>
</organism>
<reference evidence="11" key="1">
    <citation type="journal article" date="2009" name="Infect. Immun.">
        <title>Identification and characterization of a novel type III secretion system in trh-positive Vibrio parahaemolyticus strain TH3996 reveal genetic lineage and diversity of pathogenic machinery beyond the species level.</title>
        <authorList>
            <person name="Okada N."/>
            <person name="Iida T."/>
            <person name="Park K.-S."/>
            <person name="Goto N."/>
            <person name="Yasunaga T."/>
            <person name="Hiyoshi H."/>
            <person name="Matsuda S."/>
            <person name="Kodama T."/>
            <person name="Honda T."/>
        </authorList>
    </citation>
    <scope>NUCLEOTIDE SEQUENCE</scope>
    <source>
        <strain evidence="11">TH3996</strain>
    </source>
</reference>
<keyword evidence="3 9" id="KW-0813">Transport</keyword>
<dbReference type="InterPro" id="IPR010129">
    <property type="entry name" value="T1SS_HlyD"/>
</dbReference>
<evidence type="ECO:0000256" key="6">
    <source>
        <dbReference type="ARBA" id="ARBA00022692"/>
    </source>
</evidence>
<keyword evidence="5 9" id="KW-0997">Cell inner membrane</keyword>
<dbReference type="Pfam" id="PF26002">
    <property type="entry name" value="Beta-barrel_AprE"/>
    <property type="match status" value="1"/>
</dbReference>
<keyword evidence="4 9" id="KW-1003">Cell membrane</keyword>
<keyword evidence="6" id="KW-0812">Transmembrane</keyword>
<evidence type="ECO:0000256" key="9">
    <source>
        <dbReference type="RuleBase" id="RU365093"/>
    </source>
</evidence>
<evidence type="ECO:0000256" key="2">
    <source>
        <dbReference type="ARBA" id="ARBA00009477"/>
    </source>
</evidence>
<keyword evidence="8" id="KW-0472">Membrane</keyword>
<evidence type="ECO:0000256" key="7">
    <source>
        <dbReference type="ARBA" id="ARBA00022989"/>
    </source>
</evidence>
<dbReference type="GO" id="GO:0009306">
    <property type="term" value="P:protein secretion"/>
    <property type="evidence" value="ECO:0007669"/>
    <property type="project" value="InterPro"/>
</dbReference>
<dbReference type="InterPro" id="IPR050739">
    <property type="entry name" value="MFP"/>
</dbReference>
<sequence>MAPVSGKVQQLKVHTEGGVVTTAETLMVVVPNNDLLEVTASVQNKDIGFIQVGQSVIIKVESFPYTRYGYLTGKVKNINLDAIEDPKLGLVFNVIVSLEDNYLSTKHKKLPLSSGMSVTAEINTGMRSIISYLLSPLEESVTESLHER</sequence>
<dbReference type="NCBIfam" id="TIGR01843">
    <property type="entry name" value="type_I_hlyD"/>
    <property type="match status" value="1"/>
</dbReference>
<keyword evidence="7" id="KW-1133">Transmembrane helix</keyword>
<comment type="subcellular location">
    <subcellularLocation>
        <location evidence="1 9">Cell inner membrane</location>
        <topology evidence="1 9">Single-pass membrane protein</topology>
    </subcellularLocation>
</comment>
<dbReference type="GO" id="GO:0005886">
    <property type="term" value="C:plasma membrane"/>
    <property type="evidence" value="ECO:0007669"/>
    <property type="project" value="UniProtKB-SubCell"/>
</dbReference>
<dbReference type="EMBL" id="AB455531">
    <property type="protein sequence ID" value="BAH14995.1"/>
    <property type="molecule type" value="Genomic_DNA"/>
</dbReference>
<evidence type="ECO:0000256" key="4">
    <source>
        <dbReference type="ARBA" id="ARBA00022475"/>
    </source>
</evidence>
<evidence type="ECO:0000256" key="8">
    <source>
        <dbReference type="ARBA" id="ARBA00023136"/>
    </source>
</evidence>
<proteinExistence type="inferred from homology"/>
<dbReference type="AlphaFoldDB" id="B9A7W1"/>
<protein>
    <recommendedName>
        <fullName evidence="9">Membrane fusion protein (MFP) family protein</fullName>
    </recommendedName>
</protein>
<evidence type="ECO:0000256" key="5">
    <source>
        <dbReference type="ARBA" id="ARBA00022519"/>
    </source>
</evidence>
<dbReference type="PRINTS" id="PR01490">
    <property type="entry name" value="RTXTOXIND"/>
</dbReference>
<comment type="similarity">
    <text evidence="2 9">Belongs to the membrane fusion protein (MFP) (TC 8.A.1) family.</text>
</comment>
<dbReference type="PANTHER" id="PTHR30386">
    <property type="entry name" value="MEMBRANE FUSION SUBUNIT OF EMRAB-TOLC MULTIDRUG EFFLUX PUMP"/>
    <property type="match status" value="1"/>
</dbReference>
<evidence type="ECO:0000256" key="3">
    <source>
        <dbReference type="ARBA" id="ARBA00022448"/>
    </source>
</evidence>
<evidence type="ECO:0000313" key="11">
    <source>
        <dbReference type="EMBL" id="BAH14995.1"/>
    </source>
</evidence>
<feature type="domain" description="AprE-like beta-barrel" evidence="10">
    <location>
        <begin position="36"/>
        <end position="125"/>
    </location>
</feature>
<dbReference type="PANTHER" id="PTHR30386:SF26">
    <property type="entry name" value="TRANSPORT PROTEIN COMB"/>
    <property type="match status" value="1"/>
</dbReference>
<evidence type="ECO:0000259" key="10">
    <source>
        <dbReference type="Pfam" id="PF26002"/>
    </source>
</evidence>
<accession>B9A7W1</accession>
<dbReference type="Gene3D" id="2.40.30.170">
    <property type="match status" value="1"/>
</dbReference>
<name>B9A7W1_VIBPH</name>